<accession>A0A5B7WQZ2</accession>
<dbReference type="CDD" id="cd00347">
    <property type="entry name" value="Flavin_utilizing_monoxygenases"/>
    <property type="match status" value="1"/>
</dbReference>
<dbReference type="Gene3D" id="3.20.20.30">
    <property type="entry name" value="Luciferase-like domain"/>
    <property type="match status" value="1"/>
</dbReference>
<dbReference type="PANTHER" id="PTHR30137">
    <property type="entry name" value="LUCIFERASE-LIKE MONOOXYGENASE"/>
    <property type="match status" value="1"/>
</dbReference>
<name>A0A5B7WQZ2_9MICC</name>
<sequence length="332" mass="35843">MTKKIGFLSFGHWGGSTTSPVPDGPAAVRQMVDLAQAAERAGFDGAWVRVHHFAHSLSAPFPLLSAMAARTTTLEVGTGVVDLRYENPLYMAEEAGIVDAVSNGRLQLGISRGAPSAVVDGPQQFGFELPEGQDWSQNTRERAERFRTAIAGQGIAHPSQGDELVPIAPVSPGLSSRIWWGAATIGSGVWTGQEGMNLLSSTLLLEDDGRPFHLTQADQLKQYRQSYADSGHSTGGMTAVTRSAFPVITDLDELYFGRREAGDSVGVLDGRRARSGPTYSGSLDELAEQFDRDAAMNEADYLLFALPNQLGVEYNEEVMTNLSQVVRQLGWK</sequence>
<evidence type="ECO:0000313" key="2">
    <source>
        <dbReference type="EMBL" id="QCY46501.1"/>
    </source>
</evidence>
<dbReference type="Pfam" id="PF00296">
    <property type="entry name" value="Bac_luciferase"/>
    <property type="match status" value="1"/>
</dbReference>
<proteinExistence type="predicted"/>
<evidence type="ECO:0000313" key="3">
    <source>
        <dbReference type="Proteomes" id="UP000307000"/>
    </source>
</evidence>
<dbReference type="KEGG" id="gcr:GcLGCM259_0742"/>
<keyword evidence="3" id="KW-1185">Reference proteome</keyword>
<dbReference type="RefSeq" id="WP_138925822.1">
    <property type="nucleotide sequence ID" value="NZ_CP034412.1"/>
</dbReference>
<feature type="domain" description="Luciferase-like" evidence="1">
    <location>
        <begin position="7"/>
        <end position="241"/>
    </location>
</feature>
<dbReference type="PANTHER" id="PTHR30137:SF15">
    <property type="entry name" value="BLL6902 PROTEIN"/>
    <property type="match status" value="1"/>
</dbReference>
<protein>
    <submittedName>
        <fullName evidence="2">LLM class flavin-dependent oxidoreductase</fullName>
    </submittedName>
</protein>
<reference evidence="2 3" key="1">
    <citation type="submission" date="2018-12" db="EMBL/GenBank/DDBJ databases">
        <title>Complete Genome Sequence of Glutamicibacter creatinolyticus strain LGCM259,isolated from an abscess of a 12-year-old mare in Italy.</title>
        <authorList>
            <person name="Santos R.G."/>
            <person name="Silva A.L."/>
            <person name="Seyffert N."/>
            <person name="Castro T.L.P."/>
            <person name="Attili A.R."/>
            <person name="Rifici C."/>
            <person name="Mazzullo G."/>
            <person name="Brenig B."/>
            <person name="Venanzi F."/>
            <person name="Azevedo V."/>
        </authorList>
    </citation>
    <scope>NUCLEOTIDE SEQUENCE [LARGE SCALE GENOMIC DNA]</scope>
    <source>
        <strain evidence="2 3">LGCM 259</strain>
    </source>
</reference>
<gene>
    <name evidence="2" type="ORF">GcLGCM259_0742</name>
</gene>
<dbReference type="InterPro" id="IPR036661">
    <property type="entry name" value="Luciferase-like_sf"/>
</dbReference>
<dbReference type="EMBL" id="CP034412">
    <property type="protein sequence ID" value="QCY46501.1"/>
    <property type="molecule type" value="Genomic_DNA"/>
</dbReference>
<dbReference type="InterPro" id="IPR011251">
    <property type="entry name" value="Luciferase-like_dom"/>
</dbReference>
<organism evidence="2 3">
    <name type="scientific">Glutamicibacter creatinolyticus</name>
    <dbReference type="NCBI Taxonomy" id="162496"/>
    <lineage>
        <taxon>Bacteria</taxon>
        <taxon>Bacillati</taxon>
        <taxon>Actinomycetota</taxon>
        <taxon>Actinomycetes</taxon>
        <taxon>Micrococcales</taxon>
        <taxon>Micrococcaceae</taxon>
        <taxon>Glutamicibacter</taxon>
    </lineage>
</organism>
<evidence type="ECO:0000259" key="1">
    <source>
        <dbReference type="Pfam" id="PF00296"/>
    </source>
</evidence>
<dbReference type="SUPFAM" id="SSF51679">
    <property type="entry name" value="Bacterial luciferase-like"/>
    <property type="match status" value="1"/>
</dbReference>
<dbReference type="Proteomes" id="UP000307000">
    <property type="component" value="Chromosome"/>
</dbReference>
<dbReference type="GO" id="GO:0016705">
    <property type="term" value="F:oxidoreductase activity, acting on paired donors, with incorporation or reduction of molecular oxygen"/>
    <property type="evidence" value="ECO:0007669"/>
    <property type="project" value="InterPro"/>
</dbReference>
<dbReference type="AlphaFoldDB" id="A0A5B7WQZ2"/>
<dbReference type="GO" id="GO:0005829">
    <property type="term" value="C:cytosol"/>
    <property type="evidence" value="ECO:0007669"/>
    <property type="project" value="TreeGrafter"/>
</dbReference>
<dbReference type="InterPro" id="IPR050766">
    <property type="entry name" value="Bact_Lucif_Oxidored"/>
</dbReference>